<dbReference type="STRING" id="1764295.A0A5B8MFK4"/>
<dbReference type="Pfam" id="PF23281">
    <property type="entry name" value="DAAF9_N"/>
    <property type="match status" value="1"/>
</dbReference>
<dbReference type="OrthoDB" id="72033at2759"/>
<evidence type="ECO:0000259" key="2">
    <source>
        <dbReference type="Pfam" id="PF25203"/>
    </source>
</evidence>
<name>A0A5B8MFK4_9CHLO</name>
<feature type="domain" description="DAAF9 N-terminal" evidence="1">
    <location>
        <begin position="11"/>
        <end position="184"/>
    </location>
</feature>
<dbReference type="EMBL" id="CP031035">
    <property type="protein sequence ID" value="QDZ19091.1"/>
    <property type="molecule type" value="Genomic_DNA"/>
</dbReference>
<dbReference type="InterPro" id="IPR056498">
    <property type="entry name" value="DAAF9_N"/>
</dbReference>
<dbReference type="AlphaFoldDB" id="A0A5B8MFK4"/>
<dbReference type="CDD" id="cd22936">
    <property type="entry name" value="shulin_C20orf194-like"/>
    <property type="match status" value="1"/>
</dbReference>
<evidence type="ECO:0000313" key="4">
    <source>
        <dbReference type="Proteomes" id="UP000316726"/>
    </source>
</evidence>
<protein>
    <submittedName>
        <fullName evidence="3">Uncharacterized protein</fullName>
    </submittedName>
</protein>
<organism evidence="3 4">
    <name type="scientific">Chloropicon primus</name>
    <dbReference type="NCBI Taxonomy" id="1764295"/>
    <lineage>
        <taxon>Eukaryota</taxon>
        <taxon>Viridiplantae</taxon>
        <taxon>Chlorophyta</taxon>
        <taxon>Chloropicophyceae</taxon>
        <taxon>Chloropicales</taxon>
        <taxon>Chloropicaceae</taxon>
        <taxon>Chloropicon</taxon>
    </lineage>
</organism>
<accession>A0A5B8MFK4</accession>
<reference evidence="3 4" key="1">
    <citation type="submission" date="2018-07" db="EMBL/GenBank/DDBJ databases">
        <title>The complete nuclear genome of the prasinophyte Chloropicon primus (CCMP1205).</title>
        <authorList>
            <person name="Pombert J.-F."/>
            <person name="Otis C."/>
            <person name="Turmel M."/>
            <person name="Lemieux C."/>
        </authorList>
    </citation>
    <scope>NUCLEOTIDE SEQUENCE [LARGE SCALE GENOMIC DNA]</scope>
    <source>
        <strain evidence="3 4">CCMP1205</strain>
    </source>
</reference>
<dbReference type="Pfam" id="PF25203">
    <property type="entry name" value="PB_DAAF9"/>
    <property type="match status" value="1"/>
</dbReference>
<dbReference type="PANTHER" id="PTHR33664:SF1">
    <property type="entry name" value="DYNEIN AXONEMAL ASSEMBLY FACTOR 9"/>
    <property type="match status" value="1"/>
</dbReference>
<evidence type="ECO:0000259" key="1">
    <source>
        <dbReference type="Pfam" id="PF23281"/>
    </source>
</evidence>
<evidence type="ECO:0000313" key="3">
    <source>
        <dbReference type="EMBL" id="QDZ19091.1"/>
    </source>
</evidence>
<proteinExistence type="predicted"/>
<dbReference type="InterPro" id="IPR058844">
    <property type="entry name" value="PB_DAAF9"/>
</dbReference>
<dbReference type="InterPro" id="IPR040342">
    <property type="entry name" value="DNAAF9"/>
</dbReference>
<dbReference type="PANTHER" id="PTHR33664">
    <property type="entry name" value="RCG26366"/>
    <property type="match status" value="1"/>
</dbReference>
<gene>
    <name evidence="3" type="ORF">A3770_02p16090</name>
</gene>
<dbReference type="Proteomes" id="UP000316726">
    <property type="component" value="Chromosome 2"/>
</dbReference>
<sequence length="1093" mass="121976">MRGGRTGKGGLHRLRVLQEVVTQSKVDGLLLVAGIDGNFDKATAQALSYLLEGKSGHEVFETSMVGHDLEDVVFLVTRDSFRCYCPTRAHDSIVDLLACGIEHSQIFKPHEAEEQDTDILEEYKIGSFVQMVKDLRVVGLPCKDMNVESWPLIQSYGIEGVGRSGFFTMNFKTQSLFESIQRVYHQLDGQAFTRMARGTLYMFTKHFSEVMSLLDRESLHNLVELEESDLLEPFADYYSCGIARKGDTRIPSLFRPRLLAGHHTSKLDSTKDESLPLRQPGEEPPLHFILELADPKTVLACARTYFLSSARLREGGFYPTDEDLYEIDDFQGIKNRWSPSDVLYLYRAYACLIDAGAAAMEFFSTSSNASFEDVEDVASKTFANALAARKVKPLPLKFHLEEVDIAGNVFPPKVGSKRLKRFKMSTSGLKSQGSDEALLGSIAYGETFLDSPASVRNYEVLSSAVPLVQSWPTLQAEMIIQKYMSKMLKKISDDSMISSSESSRNEVTSYLGELVVDGSEQFTVLAPNRYQHSISGEIFLFQKGFAFFSPNCLPIVVNLEKDVKSFERFAPDQNKDILLFELQDASLTGFEREDNTIGLPLSTLEPSALRYFNQRVWPLWMEILPQKVAKQSSFAEELWELHQYTCSLRGKDYPALMLPDQGCEDLAFHLDTKVRETPTSPMAVRGKDSIPLVLLVGIPGSGHEALAGLLVKKASQEYDWTLVKQDPSTLLAGPQEDKLGEALSVRKGDSGKRKGLLLPCPGFRGASFYLDLLSRTEHLQSGACHVHSVVACVHTQNFVRDGRSLYCEGLFEQLSGDLVQTVAIFGDEDQAPSLRRILRARLPGAKLVNSEGVAGDGLIKPLLETPATSEASSMSSSAGHEVIFARTMCTILEDEEGLKKVLQQELDKSAGVLGAAPSLQDDLGEKKAALLWAKAVFTCPHSNSPKELSVFGKQVRITKSNSERVCSPATSPEVQWVFVGVNITEEYAKRLISKCVQEKRVTKGLREPKDLKASEKEIIKKEHALDPLPDGYRFTGSSFVDCFGDHRDLHPDFEEHAKLFLEKEREETRRYNEEIERYNSQLHGLDVKIIHKI</sequence>
<keyword evidence="4" id="KW-1185">Reference proteome</keyword>
<feature type="domain" description="DAAF9 pita-bread-like" evidence="2">
    <location>
        <begin position="197"/>
        <end position="457"/>
    </location>
</feature>